<organism evidence="2 3">
    <name type="scientific">Pseudoteredinibacter isoporae</name>
    <dbReference type="NCBI Taxonomy" id="570281"/>
    <lineage>
        <taxon>Bacteria</taxon>
        <taxon>Pseudomonadati</taxon>
        <taxon>Pseudomonadota</taxon>
        <taxon>Gammaproteobacteria</taxon>
        <taxon>Cellvibrionales</taxon>
        <taxon>Cellvibrionaceae</taxon>
        <taxon>Pseudoteredinibacter</taxon>
    </lineage>
</organism>
<dbReference type="RefSeq" id="WP_166852672.1">
    <property type="nucleotide sequence ID" value="NZ_JAAONY010000001.1"/>
</dbReference>
<dbReference type="InParanoid" id="A0A7X0MVL1"/>
<evidence type="ECO:0000256" key="1">
    <source>
        <dbReference type="SAM" id="MobiDB-lite"/>
    </source>
</evidence>
<sequence>MNIRHRVNVAKAISTAAFTVYCDVHNKTRPHIANGPHVAKKEGMTMTKRLPPASKKR</sequence>
<dbReference type="AlphaFoldDB" id="A0A7X0MVL1"/>
<comment type="caution">
    <text evidence="2">The sequence shown here is derived from an EMBL/GenBank/DDBJ whole genome shotgun (WGS) entry which is preliminary data.</text>
</comment>
<evidence type="ECO:0000313" key="2">
    <source>
        <dbReference type="EMBL" id="MBB6519964.1"/>
    </source>
</evidence>
<keyword evidence="3" id="KW-1185">Reference proteome</keyword>
<name>A0A7X0MVL1_9GAMM</name>
<gene>
    <name evidence="2" type="ORF">HNR48_000242</name>
</gene>
<feature type="region of interest" description="Disordered" evidence="1">
    <location>
        <begin position="30"/>
        <end position="57"/>
    </location>
</feature>
<dbReference type="Proteomes" id="UP000528457">
    <property type="component" value="Unassembled WGS sequence"/>
</dbReference>
<evidence type="ECO:0000313" key="3">
    <source>
        <dbReference type="Proteomes" id="UP000528457"/>
    </source>
</evidence>
<reference evidence="2 3" key="1">
    <citation type="submission" date="2020-08" db="EMBL/GenBank/DDBJ databases">
        <title>Genomic Encyclopedia of Type Strains, Phase IV (KMG-IV): sequencing the most valuable type-strain genomes for metagenomic binning, comparative biology and taxonomic classification.</title>
        <authorList>
            <person name="Goeker M."/>
        </authorList>
    </citation>
    <scope>NUCLEOTIDE SEQUENCE [LARGE SCALE GENOMIC DNA]</scope>
    <source>
        <strain evidence="2 3">DSM 22368</strain>
    </source>
</reference>
<dbReference type="EMBL" id="JACHHT010000001">
    <property type="protein sequence ID" value="MBB6519964.1"/>
    <property type="molecule type" value="Genomic_DNA"/>
</dbReference>
<protein>
    <submittedName>
        <fullName evidence="2">Uncharacterized protein</fullName>
    </submittedName>
</protein>
<proteinExistence type="predicted"/>
<accession>A0A7X0MVL1</accession>